<accession>A0ABQ0GGF4</accession>
<dbReference type="RefSeq" id="XP_070918582.1">
    <property type="nucleotide sequence ID" value="XM_071062481.1"/>
</dbReference>
<proteinExistence type="predicted"/>
<dbReference type="SUPFAM" id="SSF56112">
    <property type="entry name" value="Protein kinase-like (PK-like)"/>
    <property type="match status" value="1"/>
</dbReference>
<dbReference type="PANTHER" id="PTHR21310">
    <property type="entry name" value="AMINOGLYCOSIDE PHOSPHOTRANSFERASE-RELATED-RELATED"/>
    <property type="match status" value="1"/>
</dbReference>
<dbReference type="Pfam" id="PF01636">
    <property type="entry name" value="APH"/>
    <property type="match status" value="1"/>
</dbReference>
<name>A0ABQ0GGF4_9PEZI</name>
<dbReference type="Proteomes" id="UP001628179">
    <property type="component" value="Unassembled WGS sequence"/>
</dbReference>
<sequence>MLANTPPSSGDVTEKHRYDEESVRNLIDKLNGSCLHMGEEYEVSLIHQGPSGSRVWAVGDDLILKRLPPKQSRTNSSAIDAQKLITSHPDLHIPVPKVLYAAVHDDGGADIVMKRLAGVPLATIWDRLSRWDKYSIAKEVGGFVAEWRRILPPADGVGFVRGQSPPELPPLLLSTGVPAVSGSGYTAIYDLFCTRRPDEDDVDDLELLMESMPDFGTCVFTHNNLCVDNILVRNKSVSGILGFNHAWYWPEWFEIVSLETYASPNQKVDQEWKEFLLLHMPHEQNPTLVTSWYSFWKQLRLPKEQREKPVVDILRKLLKSMQIEDIKYDYMYAQEHFPDEDIADEKYYSDGPCAEEHSSDKMSIDQEVPNKMDTEE</sequence>
<gene>
    <name evidence="3" type="ORF">MFIFM68171_07061</name>
</gene>
<evidence type="ECO:0000256" key="1">
    <source>
        <dbReference type="SAM" id="MobiDB-lite"/>
    </source>
</evidence>
<evidence type="ECO:0000313" key="3">
    <source>
        <dbReference type="EMBL" id="GAB1316851.1"/>
    </source>
</evidence>
<dbReference type="PANTHER" id="PTHR21310:SF55">
    <property type="entry name" value="AMINOGLYCOSIDE PHOSPHOTRANSFERASE DOMAIN-CONTAINING PROTEIN"/>
    <property type="match status" value="1"/>
</dbReference>
<organism evidence="3 4">
    <name type="scientific">Madurella fahalii</name>
    <dbReference type="NCBI Taxonomy" id="1157608"/>
    <lineage>
        <taxon>Eukaryota</taxon>
        <taxon>Fungi</taxon>
        <taxon>Dikarya</taxon>
        <taxon>Ascomycota</taxon>
        <taxon>Pezizomycotina</taxon>
        <taxon>Sordariomycetes</taxon>
        <taxon>Sordariomycetidae</taxon>
        <taxon>Sordariales</taxon>
        <taxon>Sordariales incertae sedis</taxon>
        <taxon>Madurella</taxon>
    </lineage>
</organism>
<protein>
    <recommendedName>
        <fullName evidence="2">Aminoglycoside phosphotransferase domain-containing protein</fullName>
    </recommendedName>
</protein>
<dbReference type="GeneID" id="98177804"/>
<evidence type="ECO:0000313" key="4">
    <source>
        <dbReference type="Proteomes" id="UP001628179"/>
    </source>
</evidence>
<dbReference type="InterPro" id="IPR051678">
    <property type="entry name" value="AGP_Transferase"/>
</dbReference>
<dbReference type="EMBL" id="BAAFSV010000004">
    <property type="protein sequence ID" value="GAB1316851.1"/>
    <property type="molecule type" value="Genomic_DNA"/>
</dbReference>
<dbReference type="InterPro" id="IPR011009">
    <property type="entry name" value="Kinase-like_dom_sf"/>
</dbReference>
<keyword evidence="4" id="KW-1185">Reference proteome</keyword>
<feature type="region of interest" description="Disordered" evidence="1">
    <location>
        <begin position="344"/>
        <end position="376"/>
    </location>
</feature>
<comment type="caution">
    <text evidence="3">The sequence shown here is derived from an EMBL/GenBank/DDBJ whole genome shotgun (WGS) entry which is preliminary data.</text>
</comment>
<dbReference type="InterPro" id="IPR002575">
    <property type="entry name" value="Aminoglycoside_PTrfase"/>
</dbReference>
<reference evidence="3 4" key="1">
    <citation type="submission" date="2024-09" db="EMBL/GenBank/DDBJ databases">
        <title>Itraconazole resistance in Madurella fahalii resulting from another homologue of gene encoding cytochrome P450 14-alpha sterol demethylase (CYP51).</title>
        <authorList>
            <person name="Yoshioka I."/>
            <person name="Fahal A.H."/>
            <person name="Kaneko S."/>
            <person name="Yaguchi T."/>
        </authorList>
    </citation>
    <scope>NUCLEOTIDE SEQUENCE [LARGE SCALE GENOMIC DNA]</scope>
    <source>
        <strain evidence="3 4">IFM 68171</strain>
    </source>
</reference>
<feature type="domain" description="Aminoglycoside phosphotransferase" evidence="2">
    <location>
        <begin position="52"/>
        <end position="258"/>
    </location>
</feature>
<evidence type="ECO:0000259" key="2">
    <source>
        <dbReference type="Pfam" id="PF01636"/>
    </source>
</evidence>